<reference evidence="2 3" key="1">
    <citation type="journal article" date="2019" name="Syst. Appl. Microbiol.">
        <title>Characterization of Bifidobacterium species in feaces of the Egyptian fruit bat: Description of B. vespertilionis sp. nov. and B. rousetti sp. nov.</title>
        <authorList>
            <person name="Modesto M."/>
            <person name="Satti M."/>
            <person name="Watanabe K."/>
            <person name="Puglisi E."/>
            <person name="Morelli L."/>
            <person name="Huang C.-H."/>
            <person name="Liou J.-S."/>
            <person name="Miyashita M."/>
            <person name="Tamura T."/>
            <person name="Saito S."/>
            <person name="Mori K."/>
            <person name="Huang L."/>
            <person name="Sciavilla P."/>
            <person name="Sandri C."/>
            <person name="Spiezio C."/>
            <person name="Vitali F."/>
            <person name="Cavalieri D."/>
            <person name="Perpetuini G."/>
            <person name="Tofalo R."/>
            <person name="Bonetti A."/>
            <person name="Arita M."/>
            <person name="Mattarelli P."/>
        </authorList>
    </citation>
    <scope>NUCLEOTIDE SEQUENCE [LARGE SCALE GENOMIC DNA]</scope>
    <source>
        <strain evidence="2 3">RST7</strain>
    </source>
</reference>
<dbReference type="AlphaFoldDB" id="A0A5M9ZWN5"/>
<dbReference type="Proteomes" id="UP000412028">
    <property type="component" value="Unassembled WGS sequence"/>
</dbReference>
<feature type="region of interest" description="Disordered" evidence="1">
    <location>
        <begin position="490"/>
        <end position="539"/>
    </location>
</feature>
<gene>
    <name evidence="2" type="ORF">EMO89_00225</name>
</gene>
<dbReference type="OrthoDB" id="3171335at2"/>
<name>A0A5M9ZWN5_9BIFI</name>
<sequence>MRAHRKNGTGEYVPCRAKSADACPYGAYQHREFENGTALMQYNTIEGTGHDWGELQARYPSLFEPLQLPENVKAVASWNPRLVEAAYPPDHSEQLEALMRGSSVDQRVINLAVEKIVADDSVAAERDVIASMDWTDPDATFSAIAGRMEERSIHAYAYGAGVNATGIPVEMVKEDLPVAYKNAKAAQYVKDYLGRDRDYYAGAVQDTIAADPGLARSVALAIGRASGDLVPPEDAELPAASVRVFDGQVRAEAVREYPGAAAQYADSLRSIADGLETAMKRSKGLRRYSRGTVITTAVGRLLTWRDVPDDVKARIEQTIQGLRSAADEVQGNAALDMSDAGNAAKTATTLRNADRLAWDAGKYRSDIGRDGGANDEAFSTATSRSESARSVLGSTIRRTQGLRGYYAAPVPGTDPITTENEAACLEALSKVPQQDHGRYDAPPRTRTEASAFLQDYGVTALRPDGTIETDPLTAVRRSVTRRLTSDKYEGMLGRSRGTEAESLHDRLGDLPRTPAKQAGQEPSGEALSRASVLSRIITD</sequence>
<feature type="compositionally biased region" description="Basic and acidic residues" evidence="1">
    <location>
        <begin position="496"/>
        <end position="509"/>
    </location>
</feature>
<proteinExistence type="predicted"/>
<protein>
    <submittedName>
        <fullName evidence="2">Uncharacterized protein</fullName>
    </submittedName>
</protein>
<evidence type="ECO:0000313" key="2">
    <source>
        <dbReference type="EMBL" id="KAA8831990.1"/>
    </source>
</evidence>
<comment type="caution">
    <text evidence="2">The sequence shown here is derived from an EMBL/GenBank/DDBJ whole genome shotgun (WGS) entry which is preliminary data.</text>
</comment>
<dbReference type="RefSeq" id="WP_150380407.1">
    <property type="nucleotide sequence ID" value="NZ_RZUI01000001.1"/>
</dbReference>
<dbReference type="EMBL" id="RZUI01000001">
    <property type="protein sequence ID" value="KAA8831990.1"/>
    <property type="molecule type" value="Genomic_DNA"/>
</dbReference>
<accession>A0A5M9ZWN5</accession>
<organism evidence="2 3">
    <name type="scientific">Bifidobacterium tissieri</name>
    <dbReference type="NCBI Taxonomy" id="1630162"/>
    <lineage>
        <taxon>Bacteria</taxon>
        <taxon>Bacillati</taxon>
        <taxon>Actinomycetota</taxon>
        <taxon>Actinomycetes</taxon>
        <taxon>Bifidobacteriales</taxon>
        <taxon>Bifidobacteriaceae</taxon>
        <taxon>Bifidobacterium</taxon>
    </lineage>
</organism>
<feature type="region of interest" description="Disordered" evidence="1">
    <location>
        <begin position="369"/>
        <end position="394"/>
    </location>
</feature>
<evidence type="ECO:0000256" key="1">
    <source>
        <dbReference type="SAM" id="MobiDB-lite"/>
    </source>
</evidence>
<evidence type="ECO:0000313" key="3">
    <source>
        <dbReference type="Proteomes" id="UP000412028"/>
    </source>
</evidence>
<feature type="compositionally biased region" description="Low complexity" evidence="1">
    <location>
        <begin position="376"/>
        <end position="390"/>
    </location>
</feature>